<evidence type="ECO:0000313" key="1">
    <source>
        <dbReference type="EMBL" id="KAJ0027171.1"/>
    </source>
</evidence>
<evidence type="ECO:0000313" key="2">
    <source>
        <dbReference type="Proteomes" id="UP001163603"/>
    </source>
</evidence>
<reference evidence="2" key="1">
    <citation type="journal article" date="2023" name="G3 (Bethesda)">
        <title>Genome assembly and association tests identify interacting loci associated with vigor, precocity, and sex in interspecific pistachio rootstocks.</title>
        <authorList>
            <person name="Palmer W."/>
            <person name="Jacygrad E."/>
            <person name="Sagayaradj S."/>
            <person name="Cavanaugh K."/>
            <person name="Han R."/>
            <person name="Bertier L."/>
            <person name="Beede B."/>
            <person name="Kafkas S."/>
            <person name="Golino D."/>
            <person name="Preece J."/>
            <person name="Michelmore R."/>
        </authorList>
    </citation>
    <scope>NUCLEOTIDE SEQUENCE [LARGE SCALE GENOMIC DNA]</scope>
</reference>
<dbReference type="EMBL" id="CM047744">
    <property type="protein sequence ID" value="KAJ0027171.1"/>
    <property type="molecule type" value="Genomic_DNA"/>
</dbReference>
<name>A0ACC0XYI1_9ROSI</name>
<protein>
    <submittedName>
        <fullName evidence="1">Uncharacterized protein</fullName>
    </submittedName>
</protein>
<organism evidence="1 2">
    <name type="scientific">Pistacia integerrima</name>
    <dbReference type="NCBI Taxonomy" id="434235"/>
    <lineage>
        <taxon>Eukaryota</taxon>
        <taxon>Viridiplantae</taxon>
        <taxon>Streptophyta</taxon>
        <taxon>Embryophyta</taxon>
        <taxon>Tracheophyta</taxon>
        <taxon>Spermatophyta</taxon>
        <taxon>Magnoliopsida</taxon>
        <taxon>eudicotyledons</taxon>
        <taxon>Gunneridae</taxon>
        <taxon>Pentapetalae</taxon>
        <taxon>rosids</taxon>
        <taxon>malvids</taxon>
        <taxon>Sapindales</taxon>
        <taxon>Anacardiaceae</taxon>
        <taxon>Pistacia</taxon>
    </lineage>
</organism>
<gene>
    <name evidence="1" type="ORF">Pint_34896</name>
</gene>
<dbReference type="Proteomes" id="UP001163603">
    <property type="component" value="Chromosome 9"/>
</dbReference>
<proteinExistence type="predicted"/>
<sequence length="112" mass="12353">MAQIKLTFAFLVLVLIFCQEIQCVEGRKLKFERQNASPELQIYNKIHEKETWKFAEQKDESTTARAADASVSPQTAPTAPVGEFVRLPPKHGGESRPTAPGHSPGVGHAIQN</sequence>
<keyword evidence="2" id="KW-1185">Reference proteome</keyword>
<comment type="caution">
    <text evidence="1">The sequence shown here is derived from an EMBL/GenBank/DDBJ whole genome shotgun (WGS) entry which is preliminary data.</text>
</comment>
<accession>A0ACC0XYI1</accession>